<dbReference type="InterPro" id="IPR038107">
    <property type="entry name" value="Glycos_transf_N_sf"/>
</dbReference>
<reference evidence="10" key="1">
    <citation type="journal article" date="2020" name="Int. J. Syst. Evol. Microbiol.">
        <title>Alteromonas alba sp. nov., a marine bacterium isolated from the seawater of the West Pacific Ocean.</title>
        <authorList>
            <person name="Sun C."/>
            <person name="Wu Y.-H."/>
            <person name="Xamxidin M."/>
            <person name="Cheng H."/>
            <person name="Xu X.-W."/>
        </authorList>
    </citation>
    <scope>NUCLEOTIDE SEQUENCE [LARGE SCALE GENOMIC DNA]</scope>
    <source>
        <strain evidence="10">9a2</strain>
    </source>
</reference>
<dbReference type="GO" id="GO:0016740">
    <property type="term" value="F:transferase activity"/>
    <property type="evidence" value="ECO:0007669"/>
    <property type="project" value="UniProtKB-KW"/>
</dbReference>
<evidence type="ECO:0000256" key="2">
    <source>
        <dbReference type="ARBA" id="ARBA00012621"/>
    </source>
</evidence>
<dbReference type="EMBL" id="PVNO01000023">
    <property type="protein sequence ID" value="PRO69701.1"/>
    <property type="molecule type" value="Genomic_DNA"/>
</dbReference>
<comment type="similarity">
    <text evidence="7">Belongs to the glycosyltransferase group 1 family.</text>
</comment>
<dbReference type="RefSeq" id="WP_105930581.1">
    <property type="nucleotide sequence ID" value="NZ_PVNO01000023.1"/>
</dbReference>
<organism evidence="9 10">
    <name type="scientific">Alteromonas gracilis</name>
    <dbReference type="NCBI Taxonomy" id="1479524"/>
    <lineage>
        <taxon>Bacteria</taxon>
        <taxon>Pseudomonadati</taxon>
        <taxon>Pseudomonadota</taxon>
        <taxon>Gammaproteobacteria</taxon>
        <taxon>Alteromonadales</taxon>
        <taxon>Alteromonadaceae</taxon>
        <taxon>Alteromonas/Salinimonas group</taxon>
        <taxon>Alteromonas</taxon>
    </lineage>
</organism>
<accession>A0ABX5CTC1</accession>
<keyword evidence="10" id="KW-1185">Reference proteome</keyword>
<evidence type="ECO:0000256" key="6">
    <source>
        <dbReference type="ARBA" id="ARBA00049183"/>
    </source>
</evidence>
<proteinExistence type="inferred from homology"/>
<dbReference type="InterPro" id="IPR039901">
    <property type="entry name" value="Kdotransferase"/>
</dbReference>
<dbReference type="EC" id="2.4.99.12" evidence="2 7"/>
<dbReference type="InterPro" id="IPR007507">
    <property type="entry name" value="Glycos_transf_N"/>
</dbReference>
<keyword evidence="4 7" id="KW-0808">Transferase</keyword>
<evidence type="ECO:0000259" key="8">
    <source>
        <dbReference type="Pfam" id="PF04413"/>
    </source>
</evidence>
<dbReference type="PANTHER" id="PTHR42755:SF1">
    <property type="entry name" value="3-DEOXY-D-MANNO-OCTULOSONIC ACID TRANSFERASE, MITOCHONDRIAL-RELATED"/>
    <property type="match status" value="1"/>
</dbReference>
<dbReference type="Proteomes" id="UP000239539">
    <property type="component" value="Unassembled WGS sequence"/>
</dbReference>
<feature type="transmembrane region" description="Helical" evidence="7">
    <location>
        <begin position="20"/>
        <end position="39"/>
    </location>
</feature>
<evidence type="ECO:0000313" key="10">
    <source>
        <dbReference type="Proteomes" id="UP000239539"/>
    </source>
</evidence>
<dbReference type="SUPFAM" id="SSF53756">
    <property type="entry name" value="UDP-Glycosyltransferase/glycogen phosphorylase"/>
    <property type="match status" value="1"/>
</dbReference>
<sequence length="436" mass="48807">MPAAKRSDYKPKFVETLCRWGYSCVLALLIPFAIAQLVMRGSTRNKDYNRRRFERFGFVRRPPKENGYLFHCVSVGEVVAASCLIKRIMRLEPDAQVTITTTTPTGSARVRDIFKDTVHHFYLPYDLHMAMAGMLKRVKPKMVMITEVELWPNLVHACWKRHIPVVVINARMTDRSAKRYKKIGKLFNPMLGKLSHVCAQGQRDFDNYSWLGMDNNRLTLTNNIKFDQASSEINTSSHFIGISRGERPLLVAGSTHEPEEKAILDAALEVWKVLPSFRVVIVPRHPERFDTVAKIIEKYNLSFARTSEVTSVPDDINVILLDEMGKLNQAYAVASFAFVGGSIAERGGHNALEPAAFSLPILMGPHTYNNPVICEYLQNCGALTIVENSANMASALTRWLQKPDEASTAGSAGNKVLLDNSGALDATLSCISKYLK</sequence>
<comment type="caution">
    <text evidence="9">The sequence shown here is derived from an EMBL/GenBank/DDBJ whole genome shotgun (WGS) entry which is preliminary data.</text>
</comment>
<keyword evidence="7" id="KW-1003">Cell membrane</keyword>
<comment type="function">
    <text evidence="7">Involved in lipopolysaccharide (LPS) biosynthesis. Catalyzes the transfer of 3-deoxy-D-manno-octulosonate (Kdo) residue(s) from CMP-Kdo to lipid IV(A), the tetraacyldisaccharide-1,4'-bisphosphate precursor of lipid A.</text>
</comment>
<evidence type="ECO:0000256" key="5">
    <source>
        <dbReference type="ARBA" id="ARBA00031445"/>
    </source>
</evidence>
<name>A0ABX5CTC1_9ALTE</name>
<evidence type="ECO:0000313" key="9">
    <source>
        <dbReference type="EMBL" id="PRO69701.1"/>
    </source>
</evidence>
<protein>
    <recommendedName>
        <fullName evidence="3 7">3-deoxy-D-manno-octulosonic acid transferase</fullName>
        <shortName evidence="7">Kdo transferase</shortName>
        <ecNumber evidence="2 7">2.4.99.12</ecNumber>
    </recommendedName>
    <alternativeName>
        <fullName evidence="5 7">Lipid IV(A) 3-deoxy-D-manno-octulosonic acid transferase</fullName>
    </alternativeName>
</protein>
<dbReference type="Pfam" id="PF04413">
    <property type="entry name" value="Glycos_transf_N"/>
    <property type="match status" value="1"/>
</dbReference>
<keyword evidence="7" id="KW-1133">Transmembrane helix</keyword>
<keyword evidence="7" id="KW-0472">Membrane</keyword>
<gene>
    <name evidence="9" type="ORF">C6Y39_06990</name>
</gene>
<evidence type="ECO:0000256" key="4">
    <source>
        <dbReference type="ARBA" id="ARBA00022679"/>
    </source>
</evidence>
<dbReference type="Gene3D" id="3.40.50.2000">
    <property type="entry name" value="Glycogen Phosphorylase B"/>
    <property type="match status" value="1"/>
</dbReference>
<keyword evidence="7" id="KW-0812">Transmembrane</keyword>
<comment type="pathway">
    <text evidence="1 7">Bacterial outer membrane biogenesis; LPS core biosynthesis.</text>
</comment>
<keyword evidence="7" id="KW-0448">Lipopolysaccharide biosynthesis</keyword>
<comment type="catalytic activity">
    <reaction evidence="6 7">
        <text>lipid IVA (E. coli) + CMP-3-deoxy-beta-D-manno-octulosonate = alpha-Kdo-(2-&gt;6)-lipid IVA (E. coli) + CMP + H(+)</text>
        <dbReference type="Rhea" id="RHEA:28066"/>
        <dbReference type="ChEBI" id="CHEBI:15378"/>
        <dbReference type="ChEBI" id="CHEBI:58603"/>
        <dbReference type="ChEBI" id="CHEBI:60364"/>
        <dbReference type="ChEBI" id="CHEBI:60377"/>
        <dbReference type="ChEBI" id="CHEBI:85987"/>
        <dbReference type="EC" id="2.4.99.12"/>
    </reaction>
</comment>
<evidence type="ECO:0000256" key="3">
    <source>
        <dbReference type="ARBA" id="ARBA00019077"/>
    </source>
</evidence>
<comment type="subcellular location">
    <subcellularLocation>
        <location evidence="7">Cell membrane</location>
    </subcellularLocation>
</comment>
<evidence type="ECO:0000256" key="1">
    <source>
        <dbReference type="ARBA" id="ARBA00004713"/>
    </source>
</evidence>
<evidence type="ECO:0000256" key="7">
    <source>
        <dbReference type="RuleBase" id="RU365103"/>
    </source>
</evidence>
<feature type="domain" description="3-deoxy-D-manno-octulosonic-acid transferase N-terminal" evidence="8">
    <location>
        <begin position="51"/>
        <end position="228"/>
    </location>
</feature>
<dbReference type="Gene3D" id="3.40.50.11720">
    <property type="entry name" value="3-Deoxy-D-manno-octulosonic-acid transferase, N-terminal domain"/>
    <property type="match status" value="1"/>
</dbReference>
<dbReference type="PANTHER" id="PTHR42755">
    <property type="entry name" value="3-DEOXY-MANNO-OCTULOSONATE CYTIDYLYLTRANSFERASE"/>
    <property type="match status" value="1"/>
</dbReference>